<dbReference type="OrthoDB" id="6778265at2759"/>
<dbReference type="Proteomes" id="UP000801492">
    <property type="component" value="Unassembled WGS sequence"/>
</dbReference>
<keyword evidence="3" id="KW-1185">Reference proteome</keyword>
<feature type="compositionally biased region" description="Basic and acidic residues" evidence="1">
    <location>
        <begin position="157"/>
        <end position="167"/>
    </location>
</feature>
<accession>A0A8K0D0G4</accession>
<reference evidence="2" key="1">
    <citation type="submission" date="2019-08" db="EMBL/GenBank/DDBJ databases">
        <title>The genome of the North American firefly Photinus pyralis.</title>
        <authorList>
            <consortium name="Photinus pyralis genome working group"/>
            <person name="Fallon T.R."/>
            <person name="Sander Lower S.E."/>
            <person name="Weng J.-K."/>
        </authorList>
    </citation>
    <scope>NUCLEOTIDE SEQUENCE</scope>
    <source>
        <strain evidence="2">TRF0915ILg1</strain>
        <tissue evidence="2">Whole body</tissue>
    </source>
</reference>
<protein>
    <submittedName>
        <fullName evidence="2">Uncharacterized protein</fullName>
    </submittedName>
</protein>
<evidence type="ECO:0000313" key="2">
    <source>
        <dbReference type="EMBL" id="KAF2897098.1"/>
    </source>
</evidence>
<sequence>MNSRKQWERYIKRKGDVNVDDLTQFLNEKCLLMEALDLEILVKKDIGATPADLVYGVTLRLSADLIEQSTAPNPQPNLSCVTKLKTIIRNIMAPPIARHNKVVSHTPKYLRSSSCVFRGEKYYMLDIQGKPENISIDRLKPAYMEATDSAHMPPQAEPKDATEHFTF</sequence>
<organism evidence="2 3">
    <name type="scientific">Ignelater luminosus</name>
    <name type="common">Cucubano</name>
    <name type="synonym">Pyrophorus luminosus</name>
    <dbReference type="NCBI Taxonomy" id="2038154"/>
    <lineage>
        <taxon>Eukaryota</taxon>
        <taxon>Metazoa</taxon>
        <taxon>Ecdysozoa</taxon>
        <taxon>Arthropoda</taxon>
        <taxon>Hexapoda</taxon>
        <taxon>Insecta</taxon>
        <taxon>Pterygota</taxon>
        <taxon>Neoptera</taxon>
        <taxon>Endopterygota</taxon>
        <taxon>Coleoptera</taxon>
        <taxon>Polyphaga</taxon>
        <taxon>Elateriformia</taxon>
        <taxon>Elateroidea</taxon>
        <taxon>Elateridae</taxon>
        <taxon>Agrypninae</taxon>
        <taxon>Pyrophorini</taxon>
        <taxon>Ignelater</taxon>
    </lineage>
</organism>
<name>A0A8K0D0G4_IGNLU</name>
<gene>
    <name evidence="2" type="ORF">ILUMI_09079</name>
</gene>
<evidence type="ECO:0000256" key="1">
    <source>
        <dbReference type="SAM" id="MobiDB-lite"/>
    </source>
</evidence>
<comment type="caution">
    <text evidence="2">The sequence shown here is derived from an EMBL/GenBank/DDBJ whole genome shotgun (WGS) entry which is preliminary data.</text>
</comment>
<proteinExistence type="predicted"/>
<dbReference type="AlphaFoldDB" id="A0A8K0D0G4"/>
<feature type="region of interest" description="Disordered" evidence="1">
    <location>
        <begin position="148"/>
        <end position="167"/>
    </location>
</feature>
<dbReference type="EMBL" id="VTPC01004478">
    <property type="protein sequence ID" value="KAF2897098.1"/>
    <property type="molecule type" value="Genomic_DNA"/>
</dbReference>
<evidence type="ECO:0000313" key="3">
    <source>
        <dbReference type="Proteomes" id="UP000801492"/>
    </source>
</evidence>